<protein>
    <submittedName>
        <fullName evidence="3">Uncharacterized protein</fullName>
    </submittedName>
</protein>
<dbReference type="PROSITE" id="PS51257">
    <property type="entry name" value="PROKAR_LIPOPROTEIN"/>
    <property type="match status" value="1"/>
</dbReference>
<sequence>MKKKSFALLILGSLMLLLAGCGGQKSNSQSTSSKASTTATTQRTFTDSVGRKVKLPQKITKIAPSGPL</sequence>
<dbReference type="PATRIC" id="fig|1423734.3.peg.2920"/>
<dbReference type="AlphaFoldDB" id="X0QQ24"/>
<name>X0QQ24_9LACO</name>
<reference evidence="3 4" key="1">
    <citation type="journal article" date="2015" name="Genome Announc.">
        <title>Expanding the biotechnology potential of lactobacilli through comparative genomics of 213 strains and associated genera.</title>
        <authorList>
            <person name="Sun Z."/>
            <person name="Harris H.M."/>
            <person name="McCann A."/>
            <person name="Guo C."/>
            <person name="Argimon S."/>
            <person name="Zhang W."/>
            <person name="Yang X."/>
            <person name="Jeffery I.B."/>
            <person name="Cooney J.C."/>
            <person name="Kagawa T.F."/>
            <person name="Liu W."/>
            <person name="Song Y."/>
            <person name="Salvetti E."/>
            <person name="Wrobel A."/>
            <person name="Rasinkangas P."/>
            <person name="Parkhill J."/>
            <person name="Rea M.C."/>
            <person name="O'Sullivan O."/>
            <person name="Ritari J."/>
            <person name="Douillard F.P."/>
            <person name="Paul Ross R."/>
            <person name="Yang R."/>
            <person name="Briner A.E."/>
            <person name="Felis G.E."/>
            <person name="de Vos W.M."/>
            <person name="Barrangou R."/>
            <person name="Klaenhammer T.R."/>
            <person name="Caufield P.W."/>
            <person name="Cui Y."/>
            <person name="Zhang H."/>
            <person name="O'Toole P.W."/>
        </authorList>
    </citation>
    <scope>NUCLEOTIDE SEQUENCE [LARGE SCALE GENOMIC DNA]</scope>
    <source>
        <strain evidence="3 4">DSM 18527</strain>
    </source>
</reference>
<keyword evidence="4" id="KW-1185">Reference proteome</keyword>
<feature type="signal peptide" evidence="2">
    <location>
        <begin position="1"/>
        <end position="19"/>
    </location>
</feature>
<accession>X0QQ24</accession>
<dbReference type="RefSeq" id="WP_235184314.1">
    <property type="nucleotide sequence ID" value="NZ_AZGA01000054.1"/>
</dbReference>
<evidence type="ECO:0000313" key="4">
    <source>
        <dbReference type="Proteomes" id="UP000051236"/>
    </source>
</evidence>
<feature type="region of interest" description="Disordered" evidence="1">
    <location>
        <begin position="22"/>
        <end position="48"/>
    </location>
</feature>
<proteinExistence type="predicted"/>
<dbReference type="STRING" id="1423734.FC83_GL002870"/>
<keyword evidence="2" id="KW-0732">Signal</keyword>
<dbReference type="EMBL" id="AZGA01000054">
    <property type="protein sequence ID" value="KRM33303.1"/>
    <property type="molecule type" value="Genomic_DNA"/>
</dbReference>
<evidence type="ECO:0000256" key="2">
    <source>
        <dbReference type="SAM" id="SignalP"/>
    </source>
</evidence>
<organism evidence="3 4">
    <name type="scientific">Agrilactobacillus composti DSM 18527 = JCM 14202</name>
    <dbReference type="NCBI Taxonomy" id="1423734"/>
    <lineage>
        <taxon>Bacteria</taxon>
        <taxon>Bacillati</taxon>
        <taxon>Bacillota</taxon>
        <taxon>Bacilli</taxon>
        <taxon>Lactobacillales</taxon>
        <taxon>Lactobacillaceae</taxon>
        <taxon>Agrilactobacillus</taxon>
    </lineage>
</organism>
<gene>
    <name evidence="3" type="ORF">FC83_GL002870</name>
</gene>
<comment type="caution">
    <text evidence="3">The sequence shown here is derived from an EMBL/GenBank/DDBJ whole genome shotgun (WGS) entry which is preliminary data.</text>
</comment>
<feature type="chain" id="PRO_5038572808" evidence="2">
    <location>
        <begin position="20"/>
        <end position="68"/>
    </location>
</feature>
<dbReference type="Proteomes" id="UP000051236">
    <property type="component" value="Unassembled WGS sequence"/>
</dbReference>
<evidence type="ECO:0000256" key="1">
    <source>
        <dbReference type="SAM" id="MobiDB-lite"/>
    </source>
</evidence>
<evidence type="ECO:0000313" key="3">
    <source>
        <dbReference type="EMBL" id="KRM33303.1"/>
    </source>
</evidence>